<accession>A0A0L7KLH6</accession>
<dbReference type="FunFam" id="3.40.50.300:FF:000973">
    <property type="entry name" value="Multidrug resistance-associated protein 4"/>
    <property type="match status" value="1"/>
</dbReference>
<dbReference type="SUPFAM" id="SSF90123">
    <property type="entry name" value="ABC transporter transmembrane region"/>
    <property type="match status" value="1"/>
</dbReference>
<dbReference type="Proteomes" id="UP000037510">
    <property type="component" value="Unassembled WGS sequence"/>
</dbReference>
<dbReference type="InterPro" id="IPR011527">
    <property type="entry name" value="ABC1_TM_dom"/>
</dbReference>
<name>A0A0L7KLH6_OPEBR</name>
<feature type="domain" description="ABC transporter" evidence="11">
    <location>
        <begin position="109"/>
        <end position="321"/>
    </location>
</feature>
<evidence type="ECO:0000259" key="12">
    <source>
        <dbReference type="PROSITE" id="PS50929"/>
    </source>
</evidence>
<dbReference type="Pfam" id="PF00005">
    <property type="entry name" value="ABC_tran"/>
    <property type="match status" value="2"/>
</dbReference>
<dbReference type="InterPro" id="IPR027417">
    <property type="entry name" value="P-loop_NTPase"/>
</dbReference>
<evidence type="ECO:0000256" key="4">
    <source>
        <dbReference type="ARBA" id="ARBA00022692"/>
    </source>
</evidence>
<keyword evidence="4 10" id="KW-0812">Transmembrane</keyword>
<proteinExistence type="inferred from homology"/>
<feature type="transmembrane region" description="Helical" evidence="10">
    <location>
        <begin position="361"/>
        <end position="381"/>
    </location>
</feature>
<protein>
    <submittedName>
        <fullName evidence="13">ABC transporter family C protein ABCC2</fullName>
    </submittedName>
</protein>
<keyword evidence="7" id="KW-0067">ATP-binding</keyword>
<dbReference type="PANTHER" id="PTHR24223">
    <property type="entry name" value="ATP-BINDING CASSETTE SUB-FAMILY C"/>
    <property type="match status" value="1"/>
</dbReference>
<organism evidence="13 14">
    <name type="scientific">Operophtera brumata</name>
    <name type="common">Winter moth</name>
    <name type="synonym">Phalaena brumata</name>
    <dbReference type="NCBI Taxonomy" id="104452"/>
    <lineage>
        <taxon>Eukaryota</taxon>
        <taxon>Metazoa</taxon>
        <taxon>Ecdysozoa</taxon>
        <taxon>Arthropoda</taxon>
        <taxon>Hexapoda</taxon>
        <taxon>Insecta</taxon>
        <taxon>Pterygota</taxon>
        <taxon>Neoptera</taxon>
        <taxon>Endopterygota</taxon>
        <taxon>Lepidoptera</taxon>
        <taxon>Glossata</taxon>
        <taxon>Ditrysia</taxon>
        <taxon>Geometroidea</taxon>
        <taxon>Geometridae</taxon>
        <taxon>Larentiinae</taxon>
        <taxon>Operophtera</taxon>
    </lineage>
</organism>
<dbReference type="CDD" id="cd03250">
    <property type="entry name" value="ABCC_MRP_domain1"/>
    <property type="match status" value="1"/>
</dbReference>
<dbReference type="InterPro" id="IPR003593">
    <property type="entry name" value="AAA+_ATPase"/>
</dbReference>
<evidence type="ECO:0000256" key="5">
    <source>
        <dbReference type="ARBA" id="ARBA00022737"/>
    </source>
</evidence>
<comment type="caution">
    <text evidence="13">The sequence shown here is derived from an EMBL/GenBank/DDBJ whole genome shotgun (WGS) entry which is preliminary data.</text>
</comment>
<dbReference type="GO" id="GO:0016020">
    <property type="term" value="C:membrane"/>
    <property type="evidence" value="ECO:0007669"/>
    <property type="project" value="UniProtKB-SubCell"/>
</dbReference>
<dbReference type="InterPro" id="IPR036640">
    <property type="entry name" value="ABC1_TM_sf"/>
</dbReference>
<dbReference type="GO" id="GO:0016887">
    <property type="term" value="F:ATP hydrolysis activity"/>
    <property type="evidence" value="ECO:0007669"/>
    <property type="project" value="InterPro"/>
</dbReference>
<keyword evidence="3" id="KW-0813">Transport</keyword>
<dbReference type="SUPFAM" id="SSF52540">
    <property type="entry name" value="P-loop containing nucleoside triphosphate hydrolases"/>
    <property type="match status" value="2"/>
</dbReference>
<dbReference type="GO" id="GO:0140359">
    <property type="term" value="F:ABC-type transporter activity"/>
    <property type="evidence" value="ECO:0007669"/>
    <property type="project" value="InterPro"/>
</dbReference>
<evidence type="ECO:0000256" key="3">
    <source>
        <dbReference type="ARBA" id="ARBA00022448"/>
    </source>
</evidence>
<dbReference type="PANTHER" id="PTHR24223:SF456">
    <property type="entry name" value="MULTIDRUG RESISTANCE-ASSOCIATED PROTEIN LETHAL(2)03659"/>
    <property type="match status" value="1"/>
</dbReference>
<evidence type="ECO:0000256" key="10">
    <source>
        <dbReference type="SAM" id="Phobius"/>
    </source>
</evidence>
<dbReference type="STRING" id="104452.A0A0L7KLH6"/>
<dbReference type="Gene3D" id="3.40.50.300">
    <property type="entry name" value="P-loop containing nucleotide triphosphate hydrolases"/>
    <property type="match status" value="2"/>
</dbReference>
<dbReference type="AlphaFoldDB" id="A0A0L7KLH6"/>
<keyword evidence="9 10" id="KW-0472">Membrane</keyword>
<evidence type="ECO:0000313" key="13">
    <source>
        <dbReference type="EMBL" id="KOB64158.1"/>
    </source>
</evidence>
<dbReference type="SMART" id="SM00382">
    <property type="entry name" value="AAA"/>
    <property type="match status" value="1"/>
</dbReference>
<comment type="similarity">
    <text evidence="2">Belongs to the ABC transporter superfamily. ABCC family. Conjugate transporter (TC 3.A.1.208) subfamily.</text>
</comment>
<dbReference type="Gene3D" id="1.20.1560.10">
    <property type="entry name" value="ABC transporter type 1, transmembrane domain"/>
    <property type="match status" value="1"/>
</dbReference>
<keyword evidence="6" id="KW-0547">Nucleotide-binding</keyword>
<evidence type="ECO:0000256" key="1">
    <source>
        <dbReference type="ARBA" id="ARBA00004141"/>
    </source>
</evidence>
<evidence type="ECO:0000256" key="8">
    <source>
        <dbReference type="ARBA" id="ARBA00022989"/>
    </source>
</evidence>
<dbReference type="InterPro" id="IPR003439">
    <property type="entry name" value="ABC_transporter-like_ATP-bd"/>
</dbReference>
<evidence type="ECO:0000313" key="14">
    <source>
        <dbReference type="Proteomes" id="UP000037510"/>
    </source>
</evidence>
<keyword evidence="5" id="KW-0677">Repeat</keyword>
<dbReference type="InterPro" id="IPR050173">
    <property type="entry name" value="ABC_transporter_C-like"/>
</dbReference>
<dbReference type="InterPro" id="IPR017871">
    <property type="entry name" value="ABC_transporter-like_CS"/>
</dbReference>
<keyword evidence="14" id="KW-1185">Reference proteome</keyword>
<dbReference type="CDD" id="cd18580">
    <property type="entry name" value="ABC_6TM_ABCC_D2"/>
    <property type="match status" value="1"/>
</dbReference>
<feature type="transmembrane region" description="Helical" evidence="10">
    <location>
        <begin position="576"/>
        <end position="596"/>
    </location>
</feature>
<feature type="transmembrane region" description="Helical" evidence="10">
    <location>
        <begin position="401"/>
        <end position="428"/>
    </location>
</feature>
<evidence type="ECO:0000259" key="11">
    <source>
        <dbReference type="PROSITE" id="PS50893"/>
    </source>
</evidence>
<evidence type="ECO:0000256" key="7">
    <source>
        <dbReference type="ARBA" id="ARBA00022840"/>
    </source>
</evidence>
<evidence type="ECO:0000256" key="9">
    <source>
        <dbReference type="ARBA" id="ARBA00023136"/>
    </source>
</evidence>
<dbReference type="InterPro" id="IPR044726">
    <property type="entry name" value="ABCC_6TM_D2"/>
</dbReference>
<dbReference type="PROSITE" id="PS50893">
    <property type="entry name" value="ABC_TRANSPORTER_2"/>
    <property type="match status" value="1"/>
</dbReference>
<feature type="non-terminal residue" evidence="13">
    <location>
        <position position="735"/>
    </location>
</feature>
<feature type="transmembrane region" description="Helical" evidence="10">
    <location>
        <begin position="549"/>
        <end position="570"/>
    </location>
</feature>
<dbReference type="GO" id="GO:0005524">
    <property type="term" value="F:ATP binding"/>
    <property type="evidence" value="ECO:0007669"/>
    <property type="project" value="UniProtKB-KW"/>
</dbReference>
<feature type="domain" description="ABC transmembrane type-1" evidence="12">
    <location>
        <begin position="430"/>
        <end position="608"/>
    </location>
</feature>
<keyword evidence="8 10" id="KW-1133">Transmembrane helix</keyword>
<comment type="subcellular location">
    <subcellularLocation>
        <location evidence="1">Membrane</location>
        <topology evidence="1">Multi-pass membrane protein</topology>
    </subcellularLocation>
</comment>
<gene>
    <name evidence="13" type="ORF">OBRU01_24539</name>
</gene>
<evidence type="ECO:0000256" key="6">
    <source>
        <dbReference type="ARBA" id="ARBA00022741"/>
    </source>
</evidence>
<dbReference type="EMBL" id="JTDY01009050">
    <property type="protein sequence ID" value="KOB64158.1"/>
    <property type="molecule type" value="Genomic_DNA"/>
</dbReference>
<dbReference type="PROSITE" id="PS00211">
    <property type="entry name" value="ABC_TRANSPORTER_1"/>
    <property type="match status" value="1"/>
</dbReference>
<feature type="non-terminal residue" evidence="13">
    <location>
        <position position="1"/>
    </location>
</feature>
<sequence length="735" mass="81101">IYPIQQYFSVIQMNLTLIIPFAIANLSEMLISLERIQNFLVMDERDDLTVLPIAKGGSSPTTFARKDRDSTPEPSYIVPKKFSQKDESSGGLAAELVSRRVSVDAEYPIELSRINASWTGSKEYADLTLKNFSLRLRKGKLCAVIGPVGSGKSSLLQVILKELPTAAGNLNVKGKISYACQESWLFPATVRDNILFGLAYDSKKYLEFPYGDQSLVGERGVSLSGGQRARINLARAVYREADIYLLDDPLSAVDANVGRMLFEGCIKGYLRGRTCILVTHQIHYLKSADQIVILNEGAVESVGTYDELIKDGKEFSLLLQRQESKSEEVDPQKQVVEAEERAKGNLKFEVVVQYFKSVQSAFVVILALLVLVLTQAAATTADYWLNTEMDTLMGPLTTSQYLIIYGSVVLGIIIFAQVRIITFVTMAMRRVLNRFSKDMGAMDEFLPRSMLETVQMYLSMASILVLNAVALPWTLIPTAVLMIFFVFMLRWYLNAAQASPVFGMINSTISGLSTIRSSNSQGRLLANFDQAQNLHTSAFYTFLGGSTGFGLYLDGLCLVYLGVIMALFIVVDFSSVIPVGSVGLAVSQSMVLTMLLQMAARFTADFLGQMTAVERVLEYTKLPTEDNIDDGPTQPPKQWPSDGNIKFESVFMKYGPEDPPVLRDLNIDIQSGWKVGVVGRTGAGKSSLISALFRLYDIDGSIKIDGIDTKGIAKKDLRSKISIIPQEPVLFSATL</sequence>
<dbReference type="PROSITE" id="PS50929">
    <property type="entry name" value="ABC_TM1F"/>
    <property type="match status" value="1"/>
</dbReference>
<feature type="transmembrane region" description="Helical" evidence="10">
    <location>
        <begin position="6"/>
        <end position="26"/>
    </location>
</feature>
<evidence type="ECO:0000256" key="2">
    <source>
        <dbReference type="ARBA" id="ARBA00009726"/>
    </source>
</evidence>
<reference evidence="13 14" key="1">
    <citation type="journal article" date="2015" name="Genome Biol. Evol.">
        <title>The genome of winter moth (Operophtera brumata) provides a genomic perspective on sexual dimorphism and phenology.</title>
        <authorList>
            <person name="Derks M.F."/>
            <person name="Smit S."/>
            <person name="Salis L."/>
            <person name="Schijlen E."/>
            <person name="Bossers A."/>
            <person name="Mateman C."/>
            <person name="Pijl A.S."/>
            <person name="de Ridder D."/>
            <person name="Groenen M.A."/>
            <person name="Visser M.E."/>
            <person name="Megens H.J."/>
        </authorList>
    </citation>
    <scope>NUCLEOTIDE SEQUENCE [LARGE SCALE GENOMIC DNA]</scope>
    <source>
        <strain evidence="13">WM2013NL</strain>
        <tissue evidence="13">Head and thorax</tissue>
    </source>
</reference>